<dbReference type="InterPro" id="IPR039422">
    <property type="entry name" value="MarR/SlyA-like"/>
</dbReference>
<feature type="domain" description="HTH marR-type" evidence="1">
    <location>
        <begin position="12"/>
        <end position="151"/>
    </location>
</feature>
<gene>
    <name evidence="2" type="ORF">NM961_12300</name>
</gene>
<reference evidence="2" key="1">
    <citation type="submission" date="2022-07" db="EMBL/GenBank/DDBJ databases">
        <title>Tahibacter sp., a new gammaproteobacterium isolated from the silt sample collected at pig farm.</title>
        <authorList>
            <person name="Chen H."/>
        </authorList>
    </citation>
    <scope>NUCLEOTIDE SEQUENCE</scope>
    <source>
        <strain evidence="2">P2K</strain>
    </source>
</reference>
<evidence type="ECO:0000259" key="1">
    <source>
        <dbReference type="PROSITE" id="PS50995"/>
    </source>
</evidence>
<evidence type="ECO:0000313" key="3">
    <source>
        <dbReference type="Proteomes" id="UP001165498"/>
    </source>
</evidence>
<dbReference type="SUPFAM" id="SSF46785">
    <property type="entry name" value="Winged helix' DNA-binding domain"/>
    <property type="match status" value="1"/>
</dbReference>
<dbReference type="EMBL" id="JANFQO010000010">
    <property type="protein sequence ID" value="MCQ4165491.1"/>
    <property type="molecule type" value="Genomic_DNA"/>
</dbReference>
<dbReference type="PROSITE" id="PS50995">
    <property type="entry name" value="HTH_MARR_2"/>
    <property type="match status" value="1"/>
</dbReference>
<dbReference type="Gene3D" id="1.10.10.10">
    <property type="entry name" value="Winged helix-like DNA-binding domain superfamily/Winged helix DNA-binding domain"/>
    <property type="match status" value="1"/>
</dbReference>
<dbReference type="PANTHER" id="PTHR33164:SF57">
    <property type="entry name" value="MARR-FAMILY TRANSCRIPTIONAL REGULATOR"/>
    <property type="match status" value="1"/>
</dbReference>
<name>A0ABT1QTA1_9GAMM</name>
<evidence type="ECO:0000313" key="2">
    <source>
        <dbReference type="EMBL" id="MCQ4165491.1"/>
    </source>
</evidence>
<dbReference type="PANTHER" id="PTHR33164">
    <property type="entry name" value="TRANSCRIPTIONAL REGULATOR, MARR FAMILY"/>
    <property type="match status" value="1"/>
</dbReference>
<dbReference type="RefSeq" id="WP_255914681.1">
    <property type="nucleotide sequence ID" value="NZ_JANFQO010000010.1"/>
</dbReference>
<proteinExistence type="predicted"/>
<keyword evidence="3" id="KW-1185">Reference proteome</keyword>
<dbReference type="Proteomes" id="UP001165498">
    <property type="component" value="Unassembled WGS sequence"/>
</dbReference>
<organism evidence="2 3">
    <name type="scientific">Tahibacter harae</name>
    <dbReference type="NCBI Taxonomy" id="2963937"/>
    <lineage>
        <taxon>Bacteria</taxon>
        <taxon>Pseudomonadati</taxon>
        <taxon>Pseudomonadota</taxon>
        <taxon>Gammaproteobacteria</taxon>
        <taxon>Lysobacterales</taxon>
        <taxon>Rhodanobacteraceae</taxon>
        <taxon>Tahibacter</taxon>
    </lineage>
</organism>
<dbReference type="InterPro" id="IPR036388">
    <property type="entry name" value="WH-like_DNA-bd_sf"/>
</dbReference>
<dbReference type="PRINTS" id="PR00598">
    <property type="entry name" value="HTHMARR"/>
</dbReference>
<comment type="caution">
    <text evidence="2">The sequence shown here is derived from an EMBL/GenBank/DDBJ whole genome shotgun (WGS) entry which is preliminary data.</text>
</comment>
<dbReference type="Pfam" id="PF12802">
    <property type="entry name" value="MarR_2"/>
    <property type="match status" value="1"/>
</dbReference>
<dbReference type="SMART" id="SM00347">
    <property type="entry name" value="HTH_MARR"/>
    <property type="match status" value="1"/>
</dbReference>
<dbReference type="InterPro" id="IPR000835">
    <property type="entry name" value="HTH_MarR-typ"/>
</dbReference>
<sequence length="178" mass="19492">MQPKSSSARSPQAELLADATALHAAVSDLVRIYQFRDRDKICCYDISVTQCYALEALAGRGPMRSQALAELLLLDKSTTTRVVDALERKGYVERRADAADARALSLQITRKGRTLYETINRELIAQQAEIVAGFDREACAMATEVIRRLARAAEARFVSGISVGDCAPGTGCSPRRRD</sequence>
<dbReference type="InterPro" id="IPR036390">
    <property type="entry name" value="WH_DNA-bd_sf"/>
</dbReference>
<protein>
    <submittedName>
        <fullName evidence="2">MarR family transcriptional regulator</fullName>
    </submittedName>
</protein>
<accession>A0ABT1QTA1</accession>